<reference evidence="6" key="1">
    <citation type="submission" date="2022-03" db="EMBL/GenBank/DDBJ databases">
        <authorList>
            <person name="Martin C."/>
        </authorList>
    </citation>
    <scope>NUCLEOTIDE SEQUENCE</scope>
</reference>
<feature type="compositionally biased region" description="Basic residues" evidence="3">
    <location>
        <begin position="1"/>
        <end position="35"/>
    </location>
</feature>
<dbReference type="PANTHER" id="PTHR21737:SF4">
    <property type="entry name" value="SPLICING FACTOR CACTIN"/>
    <property type="match status" value="1"/>
</dbReference>
<feature type="compositionally biased region" description="Polar residues" evidence="3">
    <location>
        <begin position="411"/>
        <end position="438"/>
    </location>
</feature>
<comment type="caution">
    <text evidence="6">The sequence shown here is derived from an EMBL/GenBank/DDBJ whole genome shotgun (WGS) entry which is preliminary data.</text>
</comment>
<evidence type="ECO:0000313" key="6">
    <source>
        <dbReference type="EMBL" id="CAH1797477.1"/>
    </source>
</evidence>
<dbReference type="InterPro" id="IPR019134">
    <property type="entry name" value="Cactin_C"/>
</dbReference>
<dbReference type="GO" id="GO:0005737">
    <property type="term" value="C:cytoplasm"/>
    <property type="evidence" value="ECO:0007669"/>
    <property type="project" value="TreeGrafter"/>
</dbReference>
<dbReference type="Proteomes" id="UP000749559">
    <property type="component" value="Unassembled WGS sequence"/>
</dbReference>
<comment type="similarity">
    <text evidence="1">Belongs to the CACTIN family.</text>
</comment>
<accession>A0A8S4PTJ0</accession>
<feature type="region of interest" description="Disordered" evidence="3">
    <location>
        <begin position="404"/>
        <end position="468"/>
    </location>
</feature>
<gene>
    <name evidence="6" type="ORF">OFUS_LOCUS21753</name>
</gene>
<protein>
    <recommendedName>
        <fullName evidence="2">Splicing factor Cactin</fullName>
    </recommendedName>
</protein>
<feature type="region of interest" description="Disordered" evidence="3">
    <location>
        <begin position="170"/>
        <end position="197"/>
    </location>
</feature>
<feature type="domain" description="Splicing factor cactin central" evidence="5">
    <location>
        <begin position="203"/>
        <end position="390"/>
    </location>
</feature>
<dbReference type="PANTHER" id="PTHR21737">
    <property type="entry name" value="POLYGLUTAMINE BINDING PROTEIN 1/MARVEL MEMBRANE-ASSOCIATING DOMAIN CONTAINING 3"/>
    <property type="match status" value="1"/>
</dbReference>
<evidence type="ECO:0000256" key="3">
    <source>
        <dbReference type="SAM" id="MobiDB-lite"/>
    </source>
</evidence>
<name>A0A8S4PTJ0_OWEFU</name>
<dbReference type="AlphaFoldDB" id="A0A8S4PTJ0"/>
<dbReference type="GO" id="GO:0005681">
    <property type="term" value="C:spliceosomal complex"/>
    <property type="evidence" value="ECO:0007669"/>
    <property type="project" value="TreeGrafter"/>
</dbReference>
<feature type="non-terminal residue" evidence="6">
    <location>
        <position position="689"/>
    </location>
</feature>
<dbReference type="SMART" id="SM01050">
    <property type="entry name" value="CactinC_cactus"/>
    <property type="match status" value="1"/>
</dbReference>
<dbReference type="Pfam" id="PF10312">
    <property type="entry name" value="Cactin_mid"/>
    <property type="match status" value="1"/>
</dbReference>
<evidence type="ECO:0000256" key="2">
    <source>
        <dbReference type="ARBA" id="ARBA00034534"/>
    </source>
</evidence>
<evidence type="ECO:0000259" key="4">
    <source>
        <dbReference type="Pfam" id="PF09732"/>
    </source>
</evidence>
<dbReference type="InterPro" id="IPR018816">
    <property type="entry name" value="Cactin_central"/>
</dbReference>
<feature type="region of interest" description="Disordered" evidence="3">
    <location>
        <begin position="1"/>
        <end position="133"/>
    </location>
</feature>
<feature type="compositionally biased region" description="Basic and acidic residues" evidence="3">
    <location>
        <begin position="76"/>
        <end position="111"/>
    </location>
</feature>
<dbReference type="Pfam" id="PF09732">
    <property type="entry name" value="CactinC_cactus"/>
    <property type="match status" value="1"/>
</dbReference>
<keyword evidence="7" id="KW-1185">Reference proteome</keyword>
<organism evidence="6 7">
    <name type="scientific">Owenia fusiformis</name>
    <name type="common">Polychaete worm</name>
    <dbReference type="NCBI Taxonomy" id="6347"/>
    <lineage>
        <taxon>Eukaryota</taxon>
        <taxon>Metazoa</taxon>
        <taxon>Spiralia</taxon>
        <taxon>Lophotrochozoa</taxon>
        <taxon>Annelida</taxon>
        <taxon>Polychaeta</taxon>
        <taxon>Sedentaria</taxon>
        <taxon>Canalipalpata</taxon>
        <taxon>Sabellida</taxon>
        <taxon>Oweniida</taxon>
        <taxon>Oweniidae</taxon>
        <taxon>Owenia</taxon>
    </lineage>
</organism>
<feature type="domain" description="Splicing factor Cactin C-terminal" evidence="4">
    <location>
        <begin position="565"/>
        <end position="689"/>
    </location>
</feature>
<dbReference type="EMBL" id="CAIIXF020000010">
    <property type="protein sequence ID" value="CAH1797477.1"/>
    <property type="molecule type" value="Genomic_DNA"/>
</dbReference>
<dbReference type="GO" id="GO:0045292">
    <property type="term" value="P:mRNA cis splicing, via spliceosome"/>
    <property type="evidence" value="ECO:0007669"/>
    <property type="project" value="TreeGrafter"/>
</dbReference>
<proteinExistence type="inferred from homology"/>
<feature type="compositionally biased region" description="Low complexity" evidence="3">
    <location>
        <begin position="39"/>
        <end position="51"/>
    </location>
</feature>
<evidence type="ECO:0000313" key="7">
    <source>
        <dbReference type="Proteomes" id="UP000749559"/>
    </source>
</evidence>
<dbReference type="OrthoDB" id="265955at2759"/>
<sequence>RLKMGHKDKKKSHHRSRSRSRDRDRRKKSKKKKRHYSDSESSSSRSNSSSPERPKKSKRDRSPPRKSSSAMTLEELEQKKQETRREKELMKSLETPEEKRARRLAKKEMKEKRRKHDSGWDDETLGYSNVDNPFGDERLHQTFVWGKKMEKEGKKHLDSKDIHRIQKQKMEETKRELEKVKQRRLEREREREERQNEQELMQREKEVEYYHKWESQEDTFHLQQAMLRSKIRIQDGRAKPIDLLAKYISAEDDEMELEMHEPYSYLNGLSIEDLEDLLEDIKVYGELEQGKNADYWRDITIITDDELVKLRKIDPSSRDYIGDRRQGVNKSVLGEVAGVFKGKTYKQLTMLEGQIKNKLKGGEGVDVGYWETLLGQLKAHMARTRLRERHQTILKRKLQKLKQEQGIENVASDSNIDAIPSTSRETTQPSRQESSPPTNSQPQPGGSKEQQEEEGQMKEEQDDDSEPDEAILTVEDLMEQSMDEYTLAGYSPKLVRQADLDPDVIIYDPEDDMKRLEFARRQFLSTGSAKLDADAELVKRAREGMNDEEAQFSVEVPLEHQAILWSDRYRPRKPRFFNRVHTGFEWNKYNQTHYDIDNPPPKIVQGYKFNIFYPDLIDKTKTPEYTLTPDPANKDFGVLRFRAGPPYEDIGFKVVNREWEYSYKRGFRCQFQNNIFQLWYHFKRYRYRR</sequence>
<evidence type="ECO:0000259" key="5">
    <source>
        <dbReference type="Pfam" id="PF10312"/>
    </source>
</evidence>
<evidence type="ECO:0000256" key="1">
    <source>
        <dbReference type="ARBA" id="ARBA00006895"/>
    </source>
</evidence>